<keyword evidence="3" id="KW-1185">Reference proteome</keyword>
<sequence>MLVTALLAGLLVWNTSGSEKPEAKRDLKPFRQAVAALADVPGLRYQDSGGVLTKRDVTVTASGSRFGTEGSGDADANREILHIGGRTFTRQKAPVSGTESGKGDSGKWGAAEESDGVTQEVVKHRPAPPDLATKLSKALDKLKDTPAPTESAKPPTVNGTPALAVDTSAGRLLVTEQKPHRVLRLESYRTSRSAGGSEGSAARSASVRLAPAAAQGASEDEDPPETPEVTDGPLEGSEVAGLDLTPVTGDAVDPMFDSLEKQTKELNKATDGGIALTLSGSGTVTCGSGGCTAANSFTGQITTSARSRLSDGKVTAAMTASFTIDGRSAGHCASPQSSFAVTGTSVSGKLSCSNPGAGPTFASVEARKKADARARSRANGGRPVQYRIPYRADTVIRAYALARTEVRKLVDRVRQERDGTGCTLRGSVSGAAARSAGAAEPSEPPYAAALRAHRPPTGAEAVAGGAKCPDEKAVGAADKIIERAAEGRVRKSSNYHPHFSDERVREILKNPDAVYLSQGKRGNLIFRKGEDIVVTKGDGAGVGDVITGYGPSGKKGPSGAEALGGSPDDPGPPVTHEDIVNGKIPDTKGGFMPPARRIR</sequence>
<dbReference type="RefSeq" id="WP_346172970.1">
    <property type="nucleotide sequence ID" value="NZ_BAAASD010000002.1"/>
</dbReference>
<proteinExistence type="predicted"/>
<accession>A0ABP5S9Z1</accession>
<protein>
    <submittedName>
        <fullName evidence="2">Uncharacterized protein</fullName>
    </submittedName>
</protein>
<name>A0ABP5S9Z1_9ACTN</name>
<evidence type="ECO:0000313" key="2">
    <source>
        <dbReference type="EMBL" id="GAA2327521.1"/>
    </source>
</evidence>
<feature type="region of interest" description="Disordered" evidence="1">
    <location>
        <begin position="144"/>
        <end position="163"/>
    </location>
</feature>
<gene>
    <name evidence="2" type="ORF">GCM10010246_06750</name>
</gene>
<evidence type="ECO:0000256" key="1">
    <source>
        <dbReference type="SAM" id="MobiDB-lite"/>
    </source>
</evidence>
<organism evidence="2 3">
    <name type="scientific">Streptomyces cuspidosporus</name>
    <dbReference type="NCBI Taxonomy" id="66882"/>
    <lineage>
        <taxon>Bacteria</taxon>
        <taxon>Bacillati</taxon>
        <taxon>Actinomycetota</taxon>
        <taxon>Actinomycetes</taxon>
        <taxon>Kitasatosporales</taxon>
        <taxon>Streptomycetaceae</taxon>
        <taxon>Streptomyces</taxon>
    </lineage>
</organism>
<reference evidence="3" key="1">
    <citation type="journal article" date="2019" name="Int. J. Syst. Evol. Microbiol.">
        <title>The Global Catalogue of Microorganisms (GCM) 10K type strain sequencing project: providing services to taxonomists for standard genome sequencing and annotation.</title>
        <authorList>
            <consortium name="The Broad Institute Genomics Platform"/>
            <consortium name="The Broad Institute Genome Sequencing Center for Infectious Disease"/>
            <person name="Wu L."/>
            <person name="Ma J."/>
        </authorList>
    </citation>
    <scope>NUCLEOTIDE SEQUENCE [LARGE SCALE GENOMIC DNA]</scope>
    <source>
        <strain evidence="3">JCM 4316</strain>
    </source>
</reference>
<feature type="region of interest" description="Disordered" evidence="1">
    <location>
        <begin position="86"/>
        <end position="131"/>
    </location>
</feature>
<dbReference type="EMBL" id="BAAASD010000002">
    <property type="protein sequence ID" value="GAA2327521.1"/>
    <property type="molecule type" value="Genomic_DNA"/>
</dbReference>
<dbReference type="Proteomes" id="UP001500253">
    <property type="component" value="Unassembled WGS sequence"/>
</dbReference>
<feature type="compositionally biased region" description="Low complexity" evidence="1">
    <location>
        <begin position="190"/>
        <end position="206"/>
    </location>
</feature>
<comment type="caution">
    <text evidence="2">The sequence shown here is derived from an EMBL/GenBank/DDBJ whole genome shotgun (WGS) entry which is preliminary data.</text>
</comment>
<feature type="region of interest" description="Disordered" evidence="1">
    <location>
        <begin position="184"/>
        <end position="253"/>
    </location>
</feature>
<evidence type="ECO:0000313" key="3">
    <source>
        <dbReference type="Proteomes" id="UP001500253"/>
    </source>
</evidence>
<feature type="region of interest" description="Disordered" evidence="1">
    <location>
        <begin position="548"/>
        <end position="599"/>
    </location>
</feature>